<dbReference type="GO" id="GO:0016740">
    <property type="term" value="F:transferase activity"/>
    <property type="evidence" value="ECO:0007669"/>
    <property type="project" value="UniProtKB-KW"/>
</dbReference>
<keyword evidence="2" id="KW-0808">Transferase</keyword>
<evidence type="ECO:0000313" key="2">
    <source>
        <dbReference type="EMBL" id="QKX95605.1"/>
    </source>
</evidence>
<dbReference type="InterPro" id="IPR043129">
    <property type="entry name" value="ATPase_NBD"/>
</dbReference>
<dbReference type="InterPro" id="IPR022496">
    <property type="entry name" value="T6A_TsaB"/>
</dbReference>
<accession>A0A859IBY0</accession>
<dbReference type="InterPro" id="IPR000905">
    <property type="entry name" value="Gcp-like_dom"/>
</dbReference>
<dbReference type="Pfam" id="PF00814">
    <property type="entry name" value="TsaD"/>
    <property type="match status" value="1"/>
</dbReference>
<dbReference type="AlphaFoldDB" id="A0A859IBY0"/>
<dbReference type="Gene3D" id="3.30.420.40">
    <property type="match status" value="1"/>
</dbReference>
<reference evidence="2 3" key="1">
    <citation type="submission" date="2020-06" db="EMBL/GenBank/DDBJ databases">
        <title>Complete genome sequence of Candidatus Phytoplasma asteris RP166.</title>
        <authorList>
            <person name="Cho S.-T."/>
            <person name="Zwolinska A."/>
            <person name="Huang W."/>
            <person name="Wouters R."/>
            <person name="Hogenhout S.A."/>
            <person name="Kuo C.-H."/>
        </authorList>
    </citation>
    <scope>NUCLEOTIDE SEQUENCE [LARGE SCALE GENOMIC DNA]</scope>
    <source>
        <strain evidence="2">RP166</strain>
    </source>
</reference>
<dbReference type="NCBIfam" id="TIGR03725">
    <property type="entry name" value="T6A_YeaZ"/>
    <property type="match status" value="1"/>
</dbReference>
<dbReference type="Proteomes" id="UP000509122">
    <property type="component" value="Chromosome"/>
</dbReference>
<feature type="domain" description="Gcp-like" evidence="1">
    <location>
        <begin position="70"/>
        <end position="153"/>
    </location>
</feature>
<sequence length="237" mass="26867">MIFKILIPKSTFKFFLQISNQTFESDTTMNHKNILILDTATKSQIVILVIQGKITTFKSRLGKNDYVPCMIPLIESVLQENNLGLNNLDALIVGVGPGSYTGTRVAVLTAKMLSFNLQIPLYQISSLLLLSSGYSYASLTPLIDVRSNAFFALSLKENHIYLNEDRFESSFLQSFPNHLLIEPTTIKIDFCTIKQFAKIVSNCHLLVPNYLTKTQAERNLEKNRLTKKIKIFLKKIK</sequence>
<dbReference type="KEGG" id="rphy:RP166_6440"/>
<dbReference type="SUPFAM" id="SSF53067">
    <property type="entry name" value="Actin-like ATPase domain"/>
    <property type="match status" value="1"/>
</dbReference>
<dbReference type="GO" id="GO:0002949">
    <property type="term" value="P:tRNA threonylcarbamoyladenosine modification"/>
    <property type="evidence" value="ECO:0007669"/>
    <property type="project" value="InterPro"/>
</dbReference>
<protein>
    <submittedName>
        <fullName evidence="2">tRNA (Adenosine(37)-N6)-threonylcarbamoyltransferase complex dimerization subunit type 1</fullName>
    </submittedName>
</protein>
<gene>
    <name evidence="2" type="primary">tsaB</name>
    <name evidence="2" type="ORF">RP166_6440</name>
</gene>
<proteinExistence type="predicted"/>
<dbReference type="EMBL" id="CP055264">
    <property type="protein sequence ID" value="QKX95605.1"/>
    <property type="molecule type" value="Genomic_DNA"/>
</dbReference>
<organism evidence="2 3">
    <name type="scientific">Rapeseed phyllody phytoplasma</name>
    <dbReference type="NCBI Taxonomy" id="2490543"/>
    <lineage>
        <taxon>Bacteria</taxon>
        <taxon>Bacillati</taxon>
        <taxon>Mycoplasmatota</taxon>
        <taxon>Mollicutes</taxon>
        <taxon>Acholeplasmatales</taxon>
        <taxon>Acholeplasmataceae</taxon>
        <taxon>Candidatus Phytoplasma</taxon>
        <taxon>16SrI (Aster yellows group)</taxon>
    </lineage>
</organism>
<name>A0A859IBY0_9MOLU</name>
<evidence type="ECO:0000313" key="3">
    <source>
        <dbReference type="Proteomes" id="UP000509122"/>
    </source>
</evidence>
<evidence type="ECO:0000259" key="1">
    <source>
        <dbReference type="Pfam" id="PF00814"/>
    </source>
</evidence>